<dbReference type="InterPro" id="IPR027463">
    <property type="entry name" value="AcrB_DN_DC_subdom"/>
</dbReference>
<evidence type="ECO:0000256" key="7">
    <source>
        <dbReference type="ARBA" id="ARBA00023136"/>
    </source>
</evidence>
<dbReference type="Pfam" id="PF00873">
    <property type="entry name" value="ACR_tran"/>
    <property type="match status" value="1"/>
</dbReference>
<keyword evidence="5 8" id="KW-0812">Transmembrane</keyword>
<dbReference type="Proteomes" id="UP000257039">
    <property type="component" value="Unassembled WGS sequence"/>
</dbReference>
<comment type="caution">
    <text evidence="9">The sequence shown here is derived from an EMBL/GenBank/DDBJ whole genome shotgun (WGS) entry which is preliminary data.</text>
</comment>
<dbReference type="SUPFAM" id="SSF82693">
    <property type="entry name" value="Multidrug efflux transporter AcrB pore domain, PN1, PN2, PC1 and PC2 subdomains"/>
    <property type="match status" value="3"/>
</dbReference>
<feature type="transmembrane region" description="Helical" evidence="8">
    <location>
        <begin position="464"/>
        <end position="487"/>
    </location>
</feature>
<evidence type="ECO:0000313" key="9">
    <source>
        <dbReference type="EMBL" id="RDH46734.1"/>
    </source>
</evidence>
<dbReference type="Gene3D" id="3.30.2090.10">
    <property type="entry name" value="Multidrug efflux transporter AcrB TolC docking domain, DN and DC subdomains"/>
    <property type="match status" value="2"/>
</dbReference>
<dbReference type="Gene3D" id="3.30.70.1320">
    <property type="entry name" value="Multidrug efflux transporter AcrB pore domain like"/>
    <property type="match status" value="1"/>
</dbReference>
<keyword evidence="3" id="KW-1003">Cell membrane</keyword>
<keyword evidence="7 8" id="KW-0472">Membrane</keyword>
<keyword evidence="2" id="KW-0813">Transport</keyword>
<dbReference type="FunFam" id="1.20.1640.10:FF:000001">
    <property type="entry name" value="Efflux pump membrane transporter"/>
    <property type="match status" value="1"/>
</dbReference>
<feature type="transmembrane region" description="Helical" evidence="8">
    <location>
        <begin position="980"/>
        <end position="1004"/>
    </location>
</feature>
<dbReference type="PANTHER" id="PTHR32063">
    <property type="match status" value="1"/>
</dbReference>
<evidence type="ECO:0000256" key="8">
    <source>
        <dbReference type="SAM" id="Phobius"/>
    </source>
</evidence>
<feature type="transmembrane region" description="Helical" evidence="8">
    <location>
        <begin position="12"/>
        <end position="29"/>
    </location>
</feature>
<evidence type="ECO:0000256" key="5">
    <source>
        <dbReference type="ARBA" id="ARBA00022692"/>
    </source>
</evidence>
<dbReference type="Gene3D" id="3.30.70.1440">
    <property type="entry name" value="Multidrug efflux transporter AcrB pore domain"/>
    <property type="match status" value="1"/>
</dbReference>
<keyword evidence="10" id="KW-1185">Reference proteome</keyword>
<dbReference type="InterPro" id="IPR001036">
    <property type="entry name" value="Acrflvin-R"/>
</dbReference>
<keyword evidence="4" id="KW-0997">Cell inner membrane</keyword>
<feature type="transmembrane region" description="Helical" evidence="8">
    <location>
        <begin position="904"/>
        <end position="925"/>
    </location>
</feature>
<gene>
    <name evidence="9" type="ORF">B9G39_12865</name>
</gene>
<accession>A0A4P9VWE2</accession>
<feature type="transmembrane region" description="Helical" evidence="8">
    <location>
        <begin position="878"/>
        <end position="898"/>
    </location>
</feature>
<proteinExistence type="predicted"/>
<keyword evidence="6 8" id="KW-1133">Transmembrane helix</keyword>
<feature type="transmembrane region" description="Helical" evidence="8">
    <location>
        <begin position="432"/>
        <end position="452"/>
    </location>
</feature>
<dbReference type="GO" id="GO:0005886">
    <property type="term" value="C:plasma membrane"/>
    <property type="evidence" value="ECO:0007669"/>
    <property type="project" value="UniProtKB-SubCell"/>
</dbReference>
<feature type="transmembrane region" description="Helical" evidence="8">
    <location>
        <begin position="851"/>
        <end position="871"/>
    </location>
</feature>
<feature type="transmembrane region" description="Helical" evidence="8">
    <location>
        <begin position="334"/>
        <end position="353"/>
    </location>
</feature>
<dbReference type="RefSeq" id="WP_094789412.1">
    <property type="nucleotide sequence ID" value="NZ_NDXW01000001.1"/>
</dbReference>
<dbReference type="EMBL" id="NDXW01000001">
    <property type="protein sequence ID" value="RDH46734.1"/>
    <property type="molecule type" value="Genomic_DNA"/>
</dbReference>
<evidence type="ECO:0000256" key="2">
    <source>
        <dbReference type="ARBA" id="ARBA00022448"/>
    </source>
</evidence>
<reference evidence="9 10" key="1">
    <citation type="submission" date="2017-04" db="EMBL/GenBank/DDBJ databases">
        <title>Draft genome sequence of Zooshikella ganghwensis VG4 isolated from Red Sea sediments.</title>
        <authorList>
            <person name="Rehman Z."/>
            <person name="Alam I."/>
            <person name="Kamau A."/>
            <person name="Bajic V."/>
            <person name="Leiknes T."/>
        </authorList>
    </citation>
    <scope>NUCLEOTIDE SEQUENCE [LARGE SCALE GENOMIC DNA]</scope>
    <source>
        <strain evidence="9 10">VG4</strain>
    </source>
</reference>
<feature type="transmembrane region" description="Helical" evidence="8">
    <location>
        <begin position="519"/>
        <end position="543"/>
    </location>
</feature>
<sequence>MLLSDISIKRPVFASVISLLLVAFGIIAFERLPLREYPDIDPPIVSVDTRYPGAAADIVETRITQLIEDRIAGLEGINFIESNSSDGRSQINIEFNLNRNIDAAANDVRDRVSRILDDLPPEAELPDIEKVDSNEDVIMWLNLTSDRLSVPALTDYAERYLVDRFSIIKGVGRVRVGGGQSVAMRVWLDRTQLAAHDLTVSDVEQALRAENVELPAGNIESINQEFTVRLKRAFLAPDDFKQLVVARGPDGYLVRLGDVATVEKGTIDYRTSFRGNGENMVGIGITKQSTANTIDVARAATQKATQLNKRLPEGMYIHNSYDSSVFIEAAILEVYKTLAIAMGLVVLTMYLFLGSIRATLIPAVTVPVSLIATFIILMAMGFTVNLLTLLALVLAIGLVVDDAIVVLENIQRRMDSHNETALVAAFQGTRQVGFAVIATTLVLLAVFAPISVLKGDIGRLFSEFALTISAAVVFSSLVALTLSPVLASKILKPVNNTGRLVKSVDHFFSRVKHHYQRGLVICINKPYIVIMFFLSIVGMSFFLTKHIPTEYIPKEDRGAFFLLVNGPEGATYAYMKEYMDEIERRLLPLVENGEVQRLLVRTPRDSFNSGFVIIVLADWAQRRSAWQIMAEVRKTTADLAGVTIYPIMRQGIRSRTGKPIQFVLGGATYDELVKWRDILFEEIAKKNPGLIGIDSDFKETSPQVFVRIDYQRAAELGVSIQNIGRTLETMLASRKVTSYIEEGEEYDVLVEGKRDQQNTPNDLTNIYVRSERSNELIPLSNLVLLEEYAGSKTLNRFNRTRAITIDANLEDHLLLSDALSYLERLVREHLPDTVIIDYKGQSQDYQKSSGASYFTFGLGILVMFLVLAAQFESYIDPFIITLTVPLAIVGGLLGLWITGNTLNLYSQVALVMLIGLAAKNGILMVEFANQLRDKGASVKEAIIHAAQVRLRPIMMTSITTTAGAIPLIISFGAGAETRQVIGITLFFGIMVATFFTLFIVPVAYNLLARYTGSPEEVAHRLEKELKLSENDNI</sequence>
<comment type="subcellular location">
    <subcellularLocation>
        <location evidence="1">Cell inner membrane</location>
        <topology evidence="1">Multi-pass membrane protein</topology>
    </subcellularLocation>
</comment>
<protein>
    <submittedName>
        <fullName evidence="9">AcrB/AcrD/AcrF family protein</fullName>
    </submittedName>
</protein>
<feature type="transmembrane region" description="Helical" evidence="8">
    <location>
        <begin position="953"/>
        <end position="974"/>
    </location>
</feature>
<evidence type="ECO:0000256" key="1">
    <source>
        <dbReference type="ARBA" id="ARBA00004429"/>
    </source>
</evidence>
<feature type="transmembrane region" description="Helical" evidence="8">
    <location>
        <begin position="386"/>
        <end position="407"/>
    </location>
</feature>
<dbReference type="SUPFAM" id="SSF82866">
    <property type="entry name" value="Multidrug efflux transporter AcrB transmembrane domain"/>
    <property type="match status" value="2"/>
</dbReference>
<name>A0A4P9VWE2_9GAMM</name>
<dbReference type="SUPFAM" id="SSF82714">
    <property type="entry name" value="Multidrug efflux transporter AcrB TolC docking domain, DN and DC subdomains"/>
    <property type="match status" value="2"/>
</dbReference>
<dbReference type="GO" id="GO:0042910">
    <property type="term" value="F:xenobiotic transmembrane transporter activity"/>
    <property type="evidence" value="ECO:0007669"/>
    <property type="project" value="TreeGrafter"/>
</dbReference>
<dbReference type="PANTHER" id="PTHR32063:SF14">
    <property type="entry name" value="BLL4319 PROTEIN"/>
    <property type="match status" value="1"/>
</dbReference>
<dbReference type="Gene3D" id="3.30.70.1430">
    <property type="entry name" value="Multidrug efflux transporter AcrB pore domain"/>
    <property type="match status" value="2"/>
</dbReference>
<evidence type="ECO:0000313" key="10">
    <source>
        <dbReference type="Proteomes" id="UP000257039"/>
    </source>
</evidence>
<dbReference type="AlphaFoldDB" id="A0A4P9VWE2"/>
<organism evidence="9 10">
    <name type="scientific">Zooshikella ganghwensis</name>
    <dbReference type="NCBI Taxonomy" id="202772"/>
    <lineage>
        <taxon>Bacteria</taxon>
        <taxon>Pseudomonadati</taxon>
        <taxon>Pseudomonadota</taxon>
        <taxon>Gammaproteobacteria</taxon>
        <taxon>Oceanospirillales</taxon>
        <taxon>Zooshikellaceae</taxon>
        <taxon>Zooshikella</taxon>
    </lineage>
</organism>
<feature type="transmembrane region" description="Helical" evidence="8">
    <location>
        <begin position="360"/>
        <end position="380"/>
    </location>
</feature>
<evidence type="ECO:0000256" key="4">
    <source>
        <dbReference type="ARBA" id="ARBA00022519"/>
    </source>
</evidence>
<dbReference type="Gene3D" id="1.20.1640.10">
    <property type="entry name" value="Multidrug efflux transporter AcrB transmembrane domain"/>
    <property type="match status" value="2"/>
</dbReference>
<dbReference type="PRINTS" id="PR00702">
    <property type="entry name" value="ACRIFLAVINRP"/>
</dbReference>
<evidence type="ECO:0000256" key="3">
    <source>
        <dbReference type="ARBA" id="ARBA00022475"/>
    </source>
</evidence>
<evidence type="ECO:0000256" key="6">
    <source>
        <dbReference type="ARBA" id="ARBA00022989"/>
    </source>
</evidence>